<keyword evidence="3" id="KW-0326">Glycosidase</keyword>
<dbReference type="InterPro" id="IPR013783">
    <property type="entry name" value="Ig-like_fold"/>
</dbReference>
<keyword evidence="2" id="KW-0378">Hydrolase</keyword>
<dbReference type="SUPFAM" id="SSF49785">
    <property type="entry name" value="Galactose-binding domain-like"/>
    <property type="match status" value="1"/>
</dbReference>
<dbReference type="InterPro" id="IPR006103">
    <property type="entry name" value="Glyco_hydro_2_cat"/>
</dbReference>
<dbReference type="PROSITE" id="PS51318">
    <property type="entry name" value="TAT"/>
    <property type="match status" value="1"/>
</dbReference>
<evidence type="ECO:0000259" key="5">
    <source>
        <dbReference type="Pfam" id="PF02837"/>
    </source>
</evidence>
<dbReference type="InterPro" id="IPR006311">
    <property type="entry name" value="TAT_signal"/>
</dbReference>
<dbReference type="Gene3D" id="2.60.40.10">
    <property type="entry name" value="Immunoglobulins"/>
    <property type="match status" value="1"/>
</dbReference>
<comment type="caution">
    <text evidence="6">The sequence shown here is derived from an EMBL/GenBank/DDBJ whole genome shotgun (WGS) entry which is preliminary data.</text>
</comment>
<evidence type="ECO:0000256" key="2">
    <source>
        <dbReference type="ARBA" id="ARBA00022801"/>
    </source>
</evidence>
<protein>
    <submittedName>
        <fullName evidence="6">Beta-glucuronidase</fullName>
    </submittedName>
</protein>
<keyword evidence="7" id="KW-1185">Reference proteome</keyword>
<dbReference type="InterPro" id="IPR036156">
    <property type="entry name" value="Beta-gal/glucu_dom_sf"/>
</dbReference>
<dbReference type="Gene3D" id="2.60.120.260">
    <property type="entry name" value="Galactose-binding domain-like"/>
    <property type="match status" value="1"/>
</dbReference>
<dbReference type="PRINTS" id="PR00132">
    <property type="entry name" value="GLHYDRLASE2"/>
</dbReference>
<dbReference type="AlphaFoldDB" id="A0A4R2IMJ3"/>
<comment type="similarity">
    <text evidence="1">Belongs to the glycosyl hydrolase 2 family.</text>
</comment>
<dbReference type="OrthoDB" id="9762066at2"/>
<dbReference type="InterPro" id="IPR051913">
    <property type="entry name" value="GH2_Domain-Containing"/>
</dbReference>
<dbReference type="GO" id="GO:0004553">
    <property type="term" value="F:hydrolase activity, hydrolyzing O-glycosyl compounds"/>
    <property type="evidence" value="ECO:0007669"/>
    <property type="project" value="InterPro"/>
</dbReference>
<feature type="domain" description="Glycoside hydrolase family 2 catalytic" evidence="4">
    <location>
        <begin position="372"/>
        <end position="645"/>
    </location>
</feature>
<dbReference type="SUPFAM" id="SSF51445">
    <property type="entry name" value="(Trans)glycosidases"/>
    <property type="match status" value="1"/>
</dbReference>
<dbReference type="PANTHER" id="PTHR42732">
    <property type="entry name" value="BETA-GALACTOSIDASE"/>
    <property type="match status" value="1"/>
</dbReference>
<dbReference type="Gene3D" id="3.20.20.80">
    <property type="entry name" value="Glycosidases"/>
    <property type="match status" value="1"/>
</dbReference>
<sequence length="674" mass="75118">MTRLPLNGISMPTRRTVLKAGVLTAALPSLTLPRAYAGTTPSLPPHGEREPAGTRIERIAGTGVLFQYDDVVPSFDGWAHQEPTRAYRSLDGTWAFRFDPDNEGLPRGWHLPGGDLAGWDRIAVPSSWDLKDEPDWGSYDGTGFGTGTAFQDGYAWYRTELRVPGAWVGKLVRLMFLAVNYRADVWVNGRFAGAHEGGHTPFALSVGDALQPGSVAVIAVRVHRRADFTDYRTGTGPLDDPLAVPWKPVDYWPYAGITRSAWLEAVPQVTIAKVLVSAQDGEFESRVIVANHGTRQFSGDLVVQPGHGTGRSVVPVNIAPGEVTVVTTSLEIAGAPPWRADSPRLLRATVQLRSRDRAVVDQLSTTYGVRSVHVDGTLLKVNGEPQFLKGFNWHEESAAHGRSMTISEYEHELGHALETGANFLRNCVYNRHPFVYDWADRHGVFVMDDIDNMWLNTDQERVQTERYGLSRALAATMAWNQHNRPSVILWCLQNESEIDANGAPVYRAWLQDMKDAIRALDIQNRPVTWASATSWDPAFDIADVVGFNEYFGYFYGKNEDLGPTIDAVHQNHPDKPIIITENGSWSYLGQHGPDTEQGNEEWQAANFRSHWHQVTDRPDYVAGYLFWVLKDYKERLGYNEELNGISTMGLLGFDSTTRRLVYDDFAAAALPEGR</sequence>
<dbReference type="Pfam" id="PF02837">
    <property type="entry name" value="Glyco_hydro_2_N"/>
    <property type="match status" value="1"/>
</dbReference>
<dbReference type="InterPro" id="IPR006101">
    <property type="entry name" value="Glyco_hydro_2"/>
</dbReference>
<evidence type="ECO:0000256" key="1">
    <source>
        <dbReference type="ARBA" id="ARBA00007401"/>
    </source>
</evidence>
<reference evidence="6 7" key="1">
    <citation type="journal article" date="2015" name="Stand. Genomic Sci.">
        <title>Genomic Encyclopedia of Bacterial and Archaeal Type Strains, Phase III: the genomes of soil and plant-associated and newly described type strains.</title>
        <authorList>
            <person name="Whitman W.B."/>
            <person name="Woyke T."/>
            <person name="Klenk H.P."/>
            <person name="Zhou Y."/>
            <person name="Lilburn T.G."/>
            <person name="Beck B.J."/>
            <person name="De Vos P."/>
            <person name="Vandamme P."/>
            <person name="Eisen J.A."/>
            <person name="Garrity G."/>
            <person name="Hugenholtz P."/>
            <person name="Kyrpides N.C."/>
        </authorList>
    </citation>
    <scope>NUCLEOTIDE SEQUENCE [LARGE SCALE GENOMIC DNA]</scope>
    <source>
        <strain evidence="6 7">VKM Ac-2541</strain>
    </source>
</reference>
<name>A0A4R2IMJ3_9ACTN</name>
<dbReference type="SUPFAM" id="SSF49303">
    <property type="entry name" value="beta-Galactosidase/glucuronidase domain"/>
    <property type="match status" value="1"/>
</dbReference>
<organism evidence="6 7">
    <name type="scientific">Kribbella antiqua</name>
    <dbReference type="NCBI Taxonomy" id="2512217"/>
    <lineage>
        <taxon>Bacteria</taxon>
        <taxon>Bacillati</taxon>
        <taxon>Actinomycetota</taxon>
        <taxon>Actinomycetes</taxon>
        <taxon>Propionibacteriales</taxon>
        <taxon>Kribbellaceae</taxon>
        <taxon>Kribbella</taxon>
    </lineage>
</organism>
<dbReference type="InterPro" id="IPR017853">
    <property type="entry name" value="GH"/>
</dbReference>
<feature type="domain" description="Glycosyl hydrolases family 2 sugar binding" evidence="5">
    <location>
        <begin position="88"/>
        <end position="265"/>
    </location>
</feature>
<proteinExistence type="inferred from homology"/>
<dbReference type="Pfam" id="PF02836">
    <property type="entry name" value="Glyco_hydro_2_C"/>
    <property type="match status" value="1"/>
</dbReference>
<evidence type="ECO:0000256" key="3">
    <source>
        <dbReference type="ARBA" id="ARBA00023295"/>
    </source>
</evidence>
<dbReference type="InterPro" id="IPR006104">
    <property type="entry name" value="Glyco_hydro_2_N"/>
</dbReference>
<dbReference type="Proteomes" id="UP000295573">
    <property type="component" value="Unassembled WGS sequence"/>
</dbReference>
<evidence type="ECO:0000313" key="6">
    <source>
        <dbReference type="EMBL" id="TCO45596.1"/>
    </source>
</evidence>
<dbReference type="PANTHER" id="PTHR42732:SF1">
    <property type="entry name" value="BETA-MANNOSIDASE"/>
    <property type="match status" value="1"/>
</dbReference>
<evidence type="ECO:0000313" key="7">
    <source>
        <dbReference type="Proteomes" id="UP000295573"/>
    </source>
</evidence>
<gene>
    <name evidence="6" type="ORF">EV646_108219</name>
</gene>
<accession>A0A4R2IMJ3</accession>
<evidence type="ECO:0000259" key="4">
    <source>
        <dbReference type="Pfam" id="PF02836"/>
    </source>
</evidence>
<dbReference type="InterPro" id="IPR008979">
    <property type="entry name" value="Galactose-bd-like_sf"/>
</dbReference>
<dbReference type="EMBL" id="SLWR01000008">
    <property type="protein sequence ID" value="TCO45596.1"/>
    <property type="molecule type" value="Genomic_DNA"/>
</dbReference>
<dbReference type="GO" id="GO:0005975">
    <property type="term" value="P:carbohydrate metabolic process"/>
    <property type="evidence" value="ECO:0007669"/>
    <property type="project" value="InterPro"/>
</dbReference>